<dbReference type="GO" id="GO:0016887">
    <property type="term" value="F:ATP hydrolysis activity"/>
    <property type="evidence" value="ECO:0007669"/>
    <property type="project" value="InterPro"/>
</dbReference>
<dbReference type="CDD" id="cd03264">
    <property type="entry name" value="ABC_drug_resistance_like"/>
    <property type="match status" value="1"/>
</dbReference>
<keyword evidence="4 6" id="KW-0067">ATP-binding</keyword>
<dbReference type="InterPro" id="IPR003439">
    <property type="entry name" value="ABC_transporter-like_ATP-bd"/>
</dbReference>
<dbReference type="PANTHER" id="PTHR43335">
    <property type="entry name" value="ABC TRANSPORTER, ATP-BINDING PROTEIN"/>
    <property type="match status" value="1"/>
</dbReference>
<dbReference type="SUPFAM" id="SSF52540">
    <property type="entry name" value="P-loop containing nucleoside triphosphate hydrolases"/>
    <property type="match status" value="1"/>
</dbReference>
<comment type="caution">
    <text evidence="6">The sequence shown here is derived from an EMBL/GenBank/DDBJ whole genome shotgun (WGS) entry which is preliminary data.</text>
</comment>
<keyword evidence="7" id="KW-1185">Reference proteome</keyword>
<dbReference type="InterPro" id="IPR017871">
    <property type="entry name" value="ABC_transporter-like_CS"/>
</dbReference>
<evidence type="ECO:0000256" key="4">
    <source>
        <dbReference type="ARBA" id="ARBA00022840"/>
    </source>
</evidence>
<keyword evidence="3" id="KW-0547">Nucleotide-binding</keyword>
<gene>
    <name evidence="6" type="ORF">DX130_08030</name>
</gene>
<evidence type="ECO:0000313" key="7">
    <source>
        <dbReference type="Proteomes" id="UP000261905"/>
    </source>
</evidence>
<evidence type="ECO:0000313" key="6">
    <source>
        <dbReference type="EMBL" id="REK76948.1"/>
    </source>
</evidence>
<dbReference type="InterPro" id="IPR003593">
    <property type="entry name" value="AAA+_ATPase"/>
</dbReference>
<keyword evidence="2" id="KW-0813">Transport</keyword>
<dbReference type="PANTHER" id="PTHR43335:SF2">
    <property type="entry name" value="ABC TRANSPORTER, ATP-BINDING PROTEIN"/>
    <property type="match status" value="1"/>
</dbReference>
<comment type="similarity">
    <text evidence="1">Belongs to the ABC transporter superfamily.</text>
</comment>
<protein>
    <submittedName>
        <fullName evidence="6">ABC transporter ATP-binding protein</fullName>
    </submittedName>
</protein>
<feature type="domain" description="ABC transporter" evidence="5">
    <location>
        <begin position="3"/>
        <end position="231"/>
    </location>
</feature>
<evidence type="ECO:0000256" key="3">
    <source>
        <dbReference type="ARBA" id="ARBA00022741"/>
    </source>
</evidence>
<sequence>MKLTISGLTRSYKHKLAVDDVTAELTPGVYGLIGPNGAGKTTLMRMLADVLLPSKGQICMNGEDIRTLDDRYRDQIGYLPQDCGFYSHFTAERFLRYMASLKGIKKVEAEAQIGELLQLVNLSGERKQRIGRFSGGMKRRLGIAQALLGDPKLLILDEPTAGLDPKERVRFRNLLSDISGERIVILSTHIITDIEYIAKEVLVLRQGKLVKQAKPDLILKELEGKVWHVTVSSEKVDELERHYTVGNLLRRGTEIEARLISDQQPTADAALQSPRLEDIYLYYFGETGGDDR</sequence>
<dbReference type="GO" id="GO:0005524">
    <property type="term" value="F:ATP binding"/>
    <property type="evidence" value="ECO:0007669"/>
    <property type="project" value="UniProtKB-KW"/>
</dbReference>
<accession>A0A371PL69</accession>
<dbReference type="Gene3D" id="3.40.50.300">
    <property type="entry name" value="P-loop containing nucleotide triphosphate hydrolases"/>
    <property type="match status" value="1"/>
</dbReference>
<dbReference type="InterPro" id="IPR027417">
    <property type="entry name" value="P-loop_NTPase"/>
</dbReference>
<dbReference type="OrthoDB" id="9804819at2"/>
<dbReference type="AlphaFoldDB" id="A0A371PL69"/>
<evidence type="ECO:0000259" key="5">
    <source>
        <dbReference type="PROSITE" id="PS50893"/>
    </source>
</evidence>
<dbReference type="Proteomes" id="UP000261905">
    <property type="component" value="Unassembled WGS sequence"/>
</dbReference>
<dbReference type="Pfam" id="PF00005">
    <property type="entry name" value="ABC_tran"/>
    <property type="match status" value="1"/>
</dbReference>
<reference evidence="6 7" key="1">
    <citation type="submission" date="2018-08" db="EMBL/GenBank/DDBJ databases">
        <title>Paenibacillus sp. M4BSY-1, whole genome shotgun sequence.</title>
        <authorList>
            <person name="Tuo L."/>
        </authorList>
    </citation>
    <scope>NUCLEOTIDE SEQUENCE [LARGE SCALE GENOMIC DNA]</scope>
    <source>
        <strain evidence="6 7">M4BSY-1</strain>
    </source>
</reference>
<proteinExistence type="inferred from homology"/>
<organism evidence="6 7">
    <name type="scientific">Paenibacillus paeoniae</name>
    <dbReference type="NCBI Taxonomy" id="2292705"/>
    <lineage>
        <taxon>Bacteria</taxon>
        <taxon>Bacillati</taxon>
        <taxon>Bacillota</taxon>
        <taxon>Bacilli</taxon>
        <taxon>Bacillales</taxon>
        <taxon>Paenibacillaceae</taxon>
        <taxon>Paenibacillus</taxon>
    </lineage>
</organism>
<name>A0A371PL69_9BACL</name>
<evidence type="ECO:0000256" key="1">
    <source>
        <dbReference type="ARBA" id="ARBA00005417"/>
    </source>
</evidence>
<dbReference type="PROSITE" id="PS00211">
    <property type="entry name" value="ABC_TRANSPORTER_1"/>
    <property type="match status" value="1"/>
</dbReference>
<dbReference type="PROSITE" id="PS50893">
    <property type="entry name" value="ABC_TRANSPORTER_2"/>
    <property type="match status" value="1"/>
</dbReference>
<dbReference type="RefSeq" id="WP_116044215.1">
    <property type="nucleotide sequence ID" value="NZ_QUBQ01000001.1"/>
</dbReference>
<evidence type="ECO:0000256" key="2">
    <source>
        <dbReference type="ARBA" id="ARBA00022448"/>
    </source>
</evidence>
<dbReference type="SMART" id="SM00382">
    <property type="entry name" value="AAA"/>
    <property type="match status" value="1"/>
</dbReference>
<dbReference type="EMBL" id="QUBQ01000001">
    <property type="protein sequence ID" value="REK76948.1"/>
    <property type="molecule type" value="Genomic_DNA"/>
</dbReference>